<dbReference type="SUPFAM" id="SSF53335">
    <property type="entry name" value="S-adenosyl-L-methionine-dependent methyltransferases"/>
    <property type="match status" value="1"/>
</dbReference>
<keyword evidence="1" id="KW-0732">Signal</keyword>
<organism evidence="2">
    <name type="scientific">Cladocopium goreaui</name>
    <dbReference type="NCBI Taxonomy" id="2562237"/>
    <lineage>
        <taxon>Eukaryota</taxon>
        <taxon>Sar</taxon>
        <taxon>Alveolata</taxon>
        <taxon>Dinophyceae</taxon>
        <taxon>Suessiales</taxon>
        <taxon>Symbiodiniaceae</taxon>
        <taxon>Cladocopium</taxon>
    </lineage>
</organism>
<evidence type="ECO:0000313" key="4">
    <source>
        <dbReference type="EMBL" id="CAL4805022.1"/>
    </source>
</evidence>
<gene>
    <name evidence="2" type="ORF">C1SCF055_LOCUS42333</name>
</gene>
<reference evidence="3" key="2">
    <citation type="submission" date="2024-04" db="EMBL/GenBank/DDBJ databases">
        <authorList>
            <person name="Chen Y."/>
            <person name="Shah S."/>
            <person name="Dougan E. K."/>
            <person name="Thang M."/>
            <person name="Chan C."/>
        </authorList>
    </citation>
    <scope>NUCLEOTIDE SEQUENCE [LARGE SCALE GENOMIC DNA]</scope>
</reference>
<sequence length="344" mass="38702">MPHGSTLIVLFWQLAHAWNSSICMHAAEVEIRNAPEKSQMFVTTSHLYKRHLAEYFCGMGGNMTALELGVYHGHTTAVLAAIFRRVISVDIEKEYLEVASKNAAAHSNVIFLSMDLMADDWTIFSTNQVSVGIIDANHHYEYVMADAQNALRHLPHLQYLVFDDYHEEEVERAVTELEEAGVLVECQGIGNGWNGSPWEFQDWDPGSGQQFKRWTTQSEGRICKRSPARAGWKTLPGFVNKRFFVYRQPLTHLCQAGVFRFLANGTLLTSWESGGGSWQAAASTTREDLLILKLPGLLSSELELIFNSGRTAFMLSEVGSSRADWFGIYDQLVNRPFQIASSLF</sequence>
<feature type="chain" id="PRO_5043273197" evidence="1">
    <location>
        <begin position="18"/>
        <end position="344"/>
    </location>
</feature>
<accession>A0A9P1GMT7</accession>
<keyword evidence="5" id="KW-1185">Reference proteome</keyword>
<name>A0A9P1GMT7_9DINO</name>
<feature type="signal peptide" evidence="1">
    <location>
        <begin position="1"/>
        <end position="17"/>
    </location>
</feature>
<dbReference type="OrthoDB" id="411852at2759"/>
<dbReference type="EMBL" id="CAMXCT010006653">
    <property type="protein sequence ID" value="CAI4017710.1"/>
    <property type="molecule type" value="Genomic_DNA"/>
</dbReference>
<dbReference type="Proteomes" id="UP001152797">
    <property type="component" value="Unassembled WGS sequence"/>
</dbReference>
<dbReference type="EMBL" id="CAMXCT030006653">
    <property type="protein sequence ID" value="CAL4805022.1"/>
    <property type="molecule type" value="Genomic_DNA"/>
</dbReference>
<evidence type="ECO:0000313" key="3">
    <source>
        <dbReference type="EMBL" id="CAL1171085.1"/>
    </source>
</evidence>
<protein>
    <submittedName>
        <fullName evidence="4">C3H1-type domain-containing protein</fullName>
    </submittedName>
</protein>
<evidence type="ECO:0000256" key="1">
    <source>
        <dbReference type="SAM" id="SignalP"/>
    </source>
</evidence>
<evidence type="ECO:0000313" key="5">
    <source>
        <dbReference type="Proteomes" id="UP001152797"/>
    </source>
</evidence>
<dbReference type="EMBL" id="CAMXCT020006653">
    <property type="protein sequence ID" value="CAL1171085.1"/>
    <property type="molecule type" value="Genomic_DNA"/>
</dbReference>
<dbReference type="Gene3D" id="3.40.50.150">
    <property type="entry name" value="Vaccinia Virus protein VP39"/>
    <property type="match status" value="1"/>
</dbReference>
<reference evidence="2" key="1">
    <citation type="submission" date="2022-10" db="EMBL/GenBank/DDBJ databases">
        <authorList>
            <person name="Chen Y."/>
            <person name="Dougan E. K."/>
            <person name="Chan C."/>
            <person name="Rhodes N."/>
            <person name="Thang M."/>
        </authorList>
    </citation>
    <scope>NUCLEOTIDE SEQUENCE</scope>
</reference>
<dbReference type="CDD" id="cd02440">
    <property type="entry name" value="AdoMet_MTases"/>
    <property type="match status" value="1"/>
</dbReference>
<dbReference type="Pfam" id="PF13578">
    <property type="entry name" value="Methyltransf_24"/>
    <property type="match status" value="1"/>
</dbReference>
<evidence type="ECO:0000313" key="2">
    <source>
        <dbReference type="EMBL" id="CAI4017710.1"/>
    </source>
</evidence>
<dbReference type="AlphaFoldDB" id="A0A9P1GMT7"/>
<dbReference type="InterPro" id="IPR029063">
    <property type="entry name" value="SAM-dependent_MTases_sf"/>
</dbReference>
<proteinExistence type="predicted"/>
<comment type="caution">
    <text evidence="2">The sequence shown here is derived from an EMBL/GenBank/DDBJ whole genome shotgun (WGS) entry which is preliminary data.</text>
</comment>